<keyword evidence="3 8" id="KW-0347">Helicase</keyword>
<keyword evidence="4" id="KW-0067">ATP-binding</keyword>
<dbReference type="SMART" id="SM00490">
    <property type="entry name" value="HELICc"/>
    <property type="match status" value="1"/>
</dbReference>
<dbReference type="InterPro" id="IPR050474">
    <property type="entry name" value="Hel308_SKI2-like"/>
</dbReference>
<dbReference type="GO" id="GO:0005524">
    <property type="term" value="F:ATP binding"/>
    <property type="evidence" value="ECO:0007669"/>
    <property type="project" value="UniProtKB-KW"/>
</dbReference>
<dbReference type="InterPro" id="IPR027417">
    <property type="entry name" value="P-loop_NTPase"/>
</dbReference>
<dbReference type="InterPro" id="IPR001650">
    <property type="entry name" value="Helicase_C-like"/>
</dbReference>
<feature type="compositionally biased region" description="Acidic residues" evidence="5">
    <location>
        <begin position="379"/>
        <end position="392"/>
    </location>
</feature>
<feature type="compositionally biased region" description="Basic and acidic residues" evidence="5">
    <location>
        <begin position="362"/>
        <end position="378"/>
    </location>
</feature>
<feature type="region of interest" description="Disordered" evidence="5">
    <location>
        <begin position="615"/>
        <end position="637"/>
    </location>
</feature>
<feature type="compositionally biased region" description="Polar residues" evidence="5">
    <location>
        <begin position="122"/>
        <end position="131"/>
    </location>
</feature>
<feature type="compositionally biased region" description="Basic and acidic residues" evidence="5">
    <location>
        <begin position="81"/>
        <end position="94"/>
    </location>
</feature>
<comment type="caution">
    <text evidence="8">The sequence shown here is derived from an EMBL/GenBank/DDBJ whole genome shotgun (WGS) entry which is preliminary data.</text>
</comment>
<sequence length="1105" mass="126489">MAEQKARERNTYKANIVLNQENKPRVDEPSGEAGPLDTSQLMNMGDLAIRNKPPKSQPTKKKVTNQAPKRQYIPENDDDDQRNSKVEEIAVHFDDSEEEEGGNEYVESIEENQRKKKRSKKTNQNQEQNSFEGDLDRSEDDDSFGLDSYSSDNESEQEQEKEKEENQIKKKKIKMSDEDVEKKEELEESVIGFNSSSSSSSQLKQFGIFEFIENDKEFINVDERCQLVDLESLKPSLGSQALSVSEGFDRKKREMKLPPGTEERKTKGYEEIIIPSPKPVPPPIPLRIIDKDLPKWAQFAFIGTSNLNPIQSVVFDSAFKGSRNLLVCAPTGAGKTNIAMLTILHEIGLHLEKDQIIGEIEKEEENKKDQGSWRKVDVYEEQEEQEQDEDDQVDKKKKKKEKIKEKENKSKKSMDKDEDEDKNPNDVDIEIVSEQKEGITIQDNEMNNLLNNKIGEGEREIQSSNINIQSRIKVNVRNNEYKIVYIAPMKSLVQEMTRAFTKRLAPYGITVKELSGDSQLTRVQLQETQVIVTTPEKWDIVTRKAGDRAVAEKVRLVIIDEIHLLHDNRGPVLESIIARIMRGVESTGEMVRIVGLSATLPNYRDIAELLRVEEEEEDEQIINEKEKDQDEDEEEEKEELKNKLKKLSKQGLFHFPNTFRPIPLRQTYVGITETKGAKKDKLMNDVVYQKLKWNVTESKSAIVFVHSRRDTVLTAKYILNRELGIETGNEMVDRMGKEYEKEKEEEQEKEKEKGFEAFKEASSYGLPLFRQETIESMQLIIEEKNESNEPIIDEQLRELLKYGIGVHHAGMALSDRRLVEELFAQRQIGILISTATLAWGVNLPAHMVVIKGTQVYSPELSSWIEISPMDIMQMMGRAGRPQFDKSGEGVLITSQKEMPYYLFAMNEMLPIESQMISRLTDAINAEVVLGNISSHSDACDWIKYTYLCIRMRERPQLYSIDVAQIAEKLNISTIINQSAQEAQDETLPMILREQAKVRYRSKLLQAVEASVEQRIADLAFTSLIILNEKKLVKFNKKDGSVLPEELGRIASHFYISPDSIAKYSQFIQGEKIKYTSANPSQQSSNIQISGDFSETLDDAGIMRKQ</sequence>
<dbReference type="GO" id="GO:0003676">
    <property type="term" value="F:nucleic acid binding"/>
    <property type="evidence" value="ECO:0007669"/>
    <property type="project" value="InterPro"/>
</dbReference>
<dbReference type="Pfam" id="PF23445">
    <property type="entry name" value="WHD_SNRNP200"/>
    <property type="match status" value="1"/>
</dbReference>
<feature type="region of interest" description="Disordered" evidence="5">
    <location>
        <begin position="362"/>
        <end position="429"/>
    </location>
</feature>
<dbReference type="FunFam" id="1.10.10.10:FF:000024">
    <property type="entry name" value="U5 small nuclear ribonucleoprotein helicase"/>
    <property type="match status" value="1"/>
</dbReference>
<dbReference type="EMBL" id="SNRW01004295">
    <property type="protein sequence ID" value="KAA6387640.1"/>
    <property type="molecule type" value="Genomic_DNA"/>
</dbReference>
<dbReference type="InterPro" id="IPR011545">
    <property type="entry name" value="DEAD/DEAH_box_helicase_dom"/>
</dbReference>
<gene>
    <name evidence="8" type="ORF">EZS28_016835</name>
</gene>
<dbReference type="InterPro" id="IPR057842">
    <property type="entry name" value="WH_MER3"/>
</dbReference>
<evidence type="ECO:0000256" key="3">
    <source>
        <dbReference type="ARBA" id="ARBA00022806"/>
    </source>
</evidence>
<feature type="compositionally biased region" description="Basic and acidic residues" evidence="5">
    <location>
        <begin position="402"/>
        <end position="415"/>
    </location>
</feature>
<dbReference type="Gene3D" id="3.40.50.300">
    <property type="entry name" value="P-loop containing nucleotide triphosphate hydrolases"/>
    <property type="match status" value="3"/>
</dbReference>
<feature type="domain" description="Helicase ATP-binding" evidence="6">
    <location>
        <begin position="316"/>
        <end position="618"/>
    </location>
</feature>
<feature type="compositionally biased region" description="Basic and acidic residues" evidence="5">
    <location>
        <begin position="1"/>
        <end position="11"/>
    </location>
</feature>
<dbReference type="GO" id="GO:1990904">
    <property type="term" value="C:ribonucleoprotein complex"/>
    <property type="evidence" value="ECO:0007669"/>
    <property type="project" value="UniProtKB-KW"/>
</dbReference>
<dbReference type="Gene3D" id="1.10.10.10">
    <property type="entry name" value="Winged helix-like DNA-binding domain superfamily/Winged helix DNA-binding domain"/>
    <property type="match status" value="1"/>
</dbReference>
<dbReference type="Pfam" id="PF00271">
    <property type="entry name" value="Helicase_C"/>
    <property type="match status" value="1"/>
</dbReference>
<evidence type="ECO:0000313" key="8">
    <source>
        <dbReference type="EMBL" id="KAA6387640.1"/>
    </source>
</evidence>
<dbReference type="PANTHER" id="PTHR47961:SF4">
    <property type="entry name" value="ACTIVATING SIGNAL COINTEGRATOR 1 COMPLEX SUBUNIT 3"/>
    <property type="match status" value="1"/>
</dbReference>
<evidence type="ECO:0000256" key="4">
    <source>
        <dbReference type="ARBA" id="ARBA00022840"/>
    </source>
</evidence>
<evidence type="ECO:0000256" key="1">
    <source>
        <dbReference type="ARBA" id="ARBA00022741"/>
    </source>
</evidence>
<reference evidence="8 9" key="1">
    <citation type="submission" date="2019-03" db="EMBL/GenBank/DDBJ databases">
        <title>Single cell metagenomics reveals metabolic interactions within the superorganism composed of flagellate Streblomastix strix and complex community of Bacteroidetes bacteria on its surface.</title>
        <authorList>
            <person name="Treitli S.C."/>
            <person name="Kolisko M."/>
            <person name="Husnik F."/>
            <person name="Keeling P."/>
            <person name="Hampl V."/>
        </authorList>
    </citation>
    <scope>NUCLEOTIDE SEQUENCE [LARGE SCALE GENOMIC DNA]</scope>
    <source>
        <strain evidence="8">ST1C</strain>
    </source>
</reference>
<dbReference type="FunFam" id="3.40.50.300:FF:003287">
    <property type="entry name" value="U5 small nuclear ribonucleoprotein 200 kDa helicase"/>
    <property type="match status" value="1"/>
</dbReference>
<evidence type="ECO:0000256" key="2">
    <source>
        <dbReference type="ARBA" id="ARBA00022801"/>
    </source>
</evidence>
<feature type="compositionally biased region" description="Basic and acidic residues" evidence="5">
    <location>
        <begin position="158"/>
        <end position="182"/>
    </location>
</feature>
<dbReference type="PANTHER" id="PTHR47961">
    <property type="entry name" value="DNA POLYMERASE THETA, PUTATIVE (AFU_ORTHOLOGUE AFUA_1G05260)-RELATED"/>
    <property type="match status" value="1"/>
</dbReference>
<dbReference type="OrthoDB" id="5575at2759"/>
<evidence type="ECO:0000259" key="6">
    <source>
        <dbReference type="PROSITE" id="PS51192"/>
    </source>
</evidence>
<dbReference type="AlphaFoldDB" id="A0A5J4VZ17"/>
<keyword evidence="2" id="KW-0378">Hydrolase</keyword>
<dbReference type="Proteomes" id="UP000324800">
    <property type="component" value="Unassembled WGS sequence"/>
</dbReference>
<dbReference type="Pfam" id="PF00270">
    <property type="entry name" value="DEAD"/>
    <property type="match status" value="1"/>
</dbReference>
<name>A0A5J4VZ17_9EUKA</name>
<dbReference type="SUPFAM" id="SSF52540">
    <property type="entry name" value="P-loop containing nucleoside triphosphate hydrolases"/>
    <property type="match status" value="2"/>
</dbReference>
<dbReference type="PROSITE" id="PS51192">
    <property type="entry name" value="HELICASE_ATP_BIND_1"/>
    <property type="match status" value="1"/>
</dbReference>
<feature type="domain" description="Helicase C-terminal" evidence="7">
    <location>
        <begin position="734"/>
        <end position="935"/>
    </location>
</feature>
<feature type="region of interest" description="Disordered" evidence="5">
    <location>
        <begin position="1"/>
        <end position="182"/>
    </location>
</feature>
<dbReference type="GO" id="GO:0004386">
    <property type="term" value="F:helicase activity"/>
    <property type="evidence" value="ECO:0007669"/>
    <property type="project" value="UniProtKB-KW"/>
</dbReference>
<dbReference type="InterPro" id="IPR014001">
    <property type="entry name" value="Helicase_ATP-bd"/>
</dbReference>
<dbReference type="InterPro" id="IPR036388">
    <property type="entry name" value="WH-like_DNA-bd_sf"/>
</dbReference>
<accession>A0A5J4VZ17</accession>
<keyword evidence="8" id="KW-0687">Ribonucleoprotein</keyword>
<dbReference type="PROSITE" id="PS51194">
    <property type="entry name" value="HELICASE_CTER"/>
    <property type="match status" value="1"/>
</dbReference>
<feature type="compositionally biased region" description="Acidic residues" evidence="5">
    <location>
        <begin position="95"/>
        <end position="110"/>
    </location>
</feature>
<evidence type="ECO:0000259" key="7">
    <source>
        <dbReference type="PROSITE" id="PS51194"/>
    </source>
</evidence>
<evidence type="ECO:0000256" key="5">
    <source>
        <dbReference type="SAM" id="MobiDB-lite"/>
    </source>
</evidence>
<feature type="compositionally biased region" description="Acidic residues" evidence="5">
    <location>
        <begin position="416"/>
        <end position="429"/>
    </location>
</feature>
<keyword evidence="1" id="KW-0547">Nucleotide-binding</keyword>
<dbReference type="SMART" id="SM00487">
    <property type="entry name" value="DEXDc"/>
    <property type="match status" value="1"/>
</dbReference>
<dbReference type="GO" id="GO:0005634">
    <property type="term" value="C:nucleus"/>
    <property type="evidence" value="ECO:0007669"/>
    <property type="project" value="TreeGrafter"/>
</dbReference>
<protein>
    <submittedName>
        <fullName evidence="8">Putative U5 small nuclear ribonucleoprotein 200 kDa helicase</fullName>
    </submittedName>
</protein>
<proteinExistence type="predicted"/>
<evidence type="ECO:0000313" key="9">
    <source>
        <dbReference type="Proteomes" id="UP000324800"/>
    </source>
</evidence>
<dbReference type="GO" id="GO:0016787">
    <property type="term" value="F:hydrolase activity"/>
    <property type="evidence" value="ECO:0007669"/>
    <property type="project" value="UniProtKB-KW"/>
</dbReference>
<organism evidence="8 9">
    <name type="scientific">Streblomastix strix</name>
    <dbReference type="NCBI Taxonomy" id="222440"/>
    <lineage>
        <taxon>Eukaryota</taxon>
        <taxon>Metamonada</taxon>
        <taxon>Preaxostyla</taxon>
        <taxon>Oxymonadida</taxon>
        <taxon>Streblomastigidae</taxon>
        <taxon>Streblomastix</taxon>
    </lineage>
</organism>
<dbReference type="CDD" id="cd18795">
    <property type="entry name" value="SF2_C_Ski2"/>
    <property type="match status" value="1"/>
</dbReference>